<organism evidence="1 2">
    <name type="scientific">Prochlorococcus marinus str. PAC1</name>
    <dbReference type="NCBI Taxonomy" id="59924"/>
    <lineage>
        <taxon>Bacteria</taxon>
        <taxon>Bacillati</taxon>
        <taxon>Cyanobacteriota</taxon>
        <taxon>Cyanophyceae</taxon>
        <taxon>Synechococcales</taxon>
        <taxon>Prochlorococcaceae</taxon>
        <taxon>Prochlorococcus</taxon>
    </lineage>
</organism>
<evidence type="ECO:0000313" key="1">
    <source>
        <dbReference type="EMBL" id="KGG22522.1"/>
    </source>
</evidence>
<dbReference type="AlphaFoldDB" id="A0A0A2CAG8"/>
<name>A0A0A2CAG8_PROMR</name>
<protein>
    <submittedName>
        <fullName evidence="1">Uncharacterized protein</fullName>
    </submittedName>
</protein>
<proteinExistence type="predicted"/>
<evidence type="ECO:0000313" key="2">
    <source>
        <dbReference type="Proteomes" id="UP000030392"/>
    </source>
</evidence>
<dbReference type="RefSeq" id="WP_036904070.1">
    <property type="nucleotide sequence ID" value="NZ_CP138967.1"/>
</dbReference>
<dbReference type="EMBL" id="JNAX01000001">
    <property type="protein sequence ID" value="KGG22522.1"/>
    <property type="molecule type" value="Genomic_DNA"/>
</dbReference>
<accession>A0A0A2CAG8</accession>
<gene>
    <name evidence="1" type="ORF">EV03_0040</name>
</gene>
<comment type="caution">
    <text evidence="1">The sequence shown here is derived from an EMBL/GenBank/DDBJ whole genome shotgun (WGS) entry which is preliminary data.</text>
</comment>
<reference evidence="2" key="1">
    <citation type="journal article" date="2014" name="Sci. Data">
        <title>Genomes of diverse isolates of the marine cyanobacterium Prochlorococcus.</title>
        <authorList>
            <person name="Biller S."/>
            <person name="Berube P."/>
            <person name="Thompson J."/>
            <person name="Kelly L."/>
            <person name="Roggensack S."/>
            <person name="Awad L."/>
            <person name="Roache-Johnson K."/>
            <person name="Ding H."/>
            <person name="Giovannoni S.J."/>
            <person name="Moore L.R."/>
            <person name="Chisholm S.W."/>
        </authorList>
    </citation>
    <scope>NUCLEOTIDE SEQUENCE [LARGE SCALE GENOMIC DNA]</scope>
    <source>
        <strain evidence="2">PAC1</strain>
    </source>
</reference>
<sequence length="115" mass="12601">MASNFYIVHHEFRAGTSSKWWETAYAAMAPGGGWDEAVAANKEKGFYNHSANAVTANGPIYCIWETKEGISIEEFQEFIDGPTGPGFGLSALMNICKPIDTSLMNGQTPYPRVFS</sequence>
<dbReference type="Proteomes" id="UP000030392">
    <property type="component" value="Unassembled WGS sequence"/>
</dbReference>